<dbReference type="Proteomes" id="UP000598971">
    <property type="component" value="Unassembled WGS sequence"/>
</dbReference>
<evidence type="ECO:0000256" key="2">
    <source>
        <dbReference type="SAM" id="SignalP"/>
    </source>
</evidence>
<feature type="compositionally biased region" description="Polar residues" evidence="1">
    <location>
        <begin position="411"/>
        <end position="429"/>
    </location>
</feature>
<keyword evidence="2" id="KW-0732">Signal</keyword>
<dbReference type="InterPro" id="IPR008969">
    <property type="entry name" value="CarboxyPept-like_regulatory"/>
</dbReference>
<dbReference type="SUPFAM" id="SSF49464">
    <property type="entry name" value="Carboxypeptidase regulatory domain-like"/>
    <property type="match status" value="1"/>
</dbReference>
<reference evidence="4" key="1">
    <citation type="submission" date="2019-10" db="EMBL/GenBank/DDBJ databases">
        <title>Draft genome sequence of Panacibacter sp. KCS-6.</title>
        <authorList>
            <person name="Yim K.J."/>
        </authorList>
    </citation>
    <scope>NUCLEOTIDE SEQUENCE</scope>
    <source>
        <strain evidence="4">KCS-6</strain>
    </source>
</reference>
<feature type="region of interest" description="Disordered" evidence="1">
    <location>
        <begin position="407"/>
        <end position="429"/>
    </location>
</feature>
<dbReference type="Pfam" id="PF13620">
    <property type="entry name" value="CarboxypepD_reg"/>
    <property type="match status" value="1"/>
</dbReference>
<evidence type="ECO:0000259" key="3">
    <source>
        <dbReference type="Pfam" id="PF14905"/>
    </source>
</evidence>
<organism evidence="4 5">
    <name type="scientific">Limnovirga soli</name>
    <dbReference type="NCBI Taxonomy" id="2656915"/>
    <lineage>
        <taxon>Bacteria</taxon>
        <taxon>Pseudomonadati</taxon>
        <taxon>Bacteroidota</taxon>
        <taxon>Chitinophagia</taxon>
        <taxon>Chitinophagales</taxon>
        <taxon>Chitinophagaceae</taxon>
        <taxon>Limnovirga</taxon>
    </lineage>
</organism>
<dbReference type="Gene3D" id="2.60.40.1120">
    <property type="entry name" value="Carboxypeptidase-like, regulatory domain"/>
    <property type="match status" value="1"/>
</dbReference>
<proteinExistence type="predicted"/>
<dbReference type="Gene3D" id="2.170.130.10">
    <property type="entry name" value="TonB-dependent receptor, plug domain"/>
    <property type="match status" value="1"/>
</dbReference>
<sequence length="912" mass="102916">MREKRLYIFCFCIACILGIQSFAQQGTISGTVVSAATREVIAGAVIVVTAKDSGNKQVVITNVNGLFLLKDIVPGNYKLYISAVGFEAQTQGVRYNAAQNNFQMDTVALQPFFDTLTTVVVKASRPQVNIKTDTTEFSANAFKVRKNGTVEDILQKMPGIEVDRNGGVKAQGESVTQIYVDGKPFFGTDLKSVTQNFPADIIDKIQIIDKRSDQALATKVDDGIREKIINVTLKKNRKKGMFGKDYAGYGTDNRYEAKLNTNLFNNNRKITLIAAANNTGRNDNNNPGADDASYENRNGITNSMQAKINYADKYGKNFDFNAYASFEKNNTNRDEIYTRQNIFGDSSSYYYEHRTSTTETPNYNAGLYFEYRPDTLTFIRFNQNMGYGINDFLLNSAFNSTLADNAKLNDGTRNNNRHTSTPNGSGQINANHRFKKAGRNIFFNFNNNLNNNFTDNYNIATNNFFPADSIFYSKLLHQLQRNNNNSYNIGSSVSYSEPLSAKSSLNINYNFGYGKNNTVKEAFDYNTITSLYDLFNDTLSNEFDNNNYTNKAGLTYNYGTANVGFGTGVRWQEARVKSRSLTTDSMYQQSFTGFYPNINMYINGTGKRFNMYYYFNVQAPQAYQLQPVADNTNPLFIKLGNPGLQFATVHNVRYNYNAYNAKKQTGFNSNAGISIINNNIANSNVYNNTNGSQVSRPVNVDGAYNWNTWFSYYRPLHFSTTAIKWNINLFANGFRNINLLNTAENITVNDYQKLSTGIVYDAVQWIDLRLNLGVSRQHTTYSLQSSLNNTSHFVEVSPNITFLPTSGMEITVDYNFRQTTGQSAGFNTIINMLNADVVQYLNKKKDLWLKLKAYDILQQNVSIWRSAGDNYIQDTKANVLSGFYLLSINFRFNKFNHKAPDFPETPAPNSDM</sequence>
<feature type="domain" description="Outer membrane protein beta-barrel" evidence="3">
    <location>
        <begin position="432"/>
        <end position="735"/>
    </location>
</feature>
<dbReference type="RefSeq" id="WP_171606658.1">
    <property type="nucleotide sequence ID" value="NZ_WHPF01000003.1"/>
</dbReference>
<evidence type="ECO:0000256" key="1">
    <source>
        <dbReference type="SAM" id="MobiDB-lite"/>
    </source>
</evidence>
<feature type="chain" id="PRO_5035254191" evidence="2">
    <location>
        <begin position="24"/>
        <end position="912"/>
    </location>
</feature>
<evidence type="ECO:0000313" key="5">
    <source>
        <dbReference type="Proteomes" id="UP000598971"/>
    </source>
</evidence>
<name>A0A8J8FB52_9BACT</name>
<protein>
    <submittedName>
        <fullName evidence="4">Outer membrane beta-barrel protein</fullName>
    </submittedName>
</protein>
<dbReference type="InterPro" id="IPR041700">
    <property type="entry name" value="OMP_b-brl_3"/>
</dbReference>
<dbReference type="Pfam" id="PF14905">
    <property type="entry name" value="OMP_b-brl_3"/>
    <property type="match status" value="1"/>
</dbReference>
<evidence type="ECO:0000313" key="4">
    <source>
        <dbReference type="EMBL" id="NNV54731.1"/>
    </source>
</evidence>
<dbReference type="AlphaFoldDB" id="A0A8J8FB52"/>
<dbReference type="EMBL" id="WHPF01000003">
    <property type="protein sequence ID" value="NNV54731.1"/>
    <property type="molecule type" value="Genomic_DNA"/>
</dbReference>
<dbReference type="SUPFAM" id="SSF56935">
    <property type="entry name" value="Porins"/>
    <property type="match status" value="1"/>
</dbReference>
<feature type="signal peptide" evidence="2">
    <location>
        <begin position="1"/>
        <end position="23"/>
    </location>
</feature>
<keyword evidence="5" id="KW-1185">Reference proteome</keyword>
<comment type="caution">
    <text evidence="4">The sequence shown here is derived from an EMBL/GenBank/DDBJ whole genome shotgun (WGS) entry which is preliminary data.</text>
</comment>
<gene>
    <name evidence="4" type="ORF">GD597_04595</name>
</gene>
<dbReference type="InterPro" id="IPR037066">
    <property type="entry name" value="Plug_dom_sf"/>
</dbReference>
<accession>A0A8J8FB52</accession>